<dbReference type="InterPro" id="IPR001296">
    <property type="entry name" value="Glyco_trans_1"/>
</dbReference>
<keyword evidence="7" id="KW-1185">Reference proteome</keyword>
<evidence type="ECO:0000313" key="7">
    <source>
        <dbReference type="Proteomes" id="UP000607281"/>
    </source>
</evidence>
<proteinExistence type="inferred from homology"/>
<evidence type="ECO:0000259" key="5">
    <source>
        <dbReference type="Pfam" id="PF13439"/>
    </source>
</evidence>
<dbReference type="Pfam" id="PF13439">
    <property type="entry name" value="Glyco_transf_4"/>
    <property type="match status" value="1"/>
</dbReference>
<keyword evidence="2" id="KW-0328">Glycosyltransferase</keyword>
<dbReference type="EMBL" id="JACJRF010000023">
    <property type="protein sequence ID" value="MBD2345358.1"/>
    <property type="molecule type" value="Genomic_DNA"/>
</dbReference>
<keyword evidence="3" id="KW-0808">Transferase</keyword>
<evidence type="ECO:0000256" key="3">
    <source>
        <dbReference type="ARBA" id="ARBA00022679"/>
    </source>
</evidence>
<evidence type="ECO:0000313" key="6">
    <source>
        <dbReference type="EMBL" id="MBD2345358.1"/>
    </source>
</evidence>
<dbReference type="PANTHER" id="PTHR12526">
    <property type="entry name" value="GLYCOSYLTRANSFERASE"/>
    <property type="match status" value="1"/>
</dbReference>
<dbReference type="PANTHER" id="PTHR12526:SF640">
    <property type="entry name" value="COLANIC ACID BIOSYNTHESIS GLYCOSYLTRANSFERASE WCAL-RELATED"/>
    <property type="match status" value="1"/>
</dbReference>
<gene>
    <name evidence="6" type="ORF">H6G18_14535</name>
</gene>
<dbReference type="SUPFAM" id="SSF53756">
    <property type="entry name" value="UDP-Glycosyltransferase/glycogen phosphorylase"/>
    <property type="match status" value="1"/>
</dbReference>
<accession>A0ABR8CS36</accession>
<evidence type="ECO:0000256" key="1">
    <source>
        <dbReference type="ARBA" id="ARBA00009481"/>
    </source>
</evidence>
<dbReference type="Gene3D" id="3.40.50.2000">
    <property type="entry name" value="Glycogen Phosphorylase B"/>
    <property type="match status" value="2"/>
</dbReference>
<protein>
    <submittedName>
        <fullName evidence="6">Glycosyltransferase</fullName>
    </submittedName>
</protein>
<feature type="domain" description="Glycosyltransferase subfamily 4-like N-terminal" evidence="5">
    <location>
        <begin position="38"/>
        <end position="205"/>
    </location>
</feature>
<dbReference type="Pfam" id="PF00534">
    <property type="entry name" value="Glycos_transf_1"/>
    <property type="match status" value="1"/>
</dbReference>
<comment type="caution">
    <text evidence="6">The sequence shown here is derived from an EMBL/GenBank/DDBJ whole genome shotgun (WGS) entry which is preliminary data.</text>
</comment>
<name>A0ABR8CS36_9NOST</name>
<organism evidence="6 7">
    <name type="scientific">Anabaena subtropica FACHB-260</name>
    <dbReference type="NCBI Taxonomy" id="2692884"/>
    <lineage>
        <taxon>Bacteria</taxon>
        <taxon>Bacillati</taxon>
        <taxon>Cyanobacteriota</taxon>
        <taxon>Cyanophyceae</taxon>
        <taxon>Nostocales</taxon>
        <taxon>Nostocaceae</taxon>
        <taxon>Anabaena</taxon>
    </lineage>
</organism>
<evidence type="ECO:0000256" key="2">
    <source>
        <dbReference type="ARBA" id="ARBA00022676"/>
    </source>
</evidence>
<dbReference type="InterPro" id="IPR028098">
    <property type="entry name" value="Glyco_trans_4-like_N"/>
</dbReference>
<reference evidence="6 7" key="1">
    <citation type="journal article" date="2020" name="ISME J.">
        <title>Comparative genomics reveals insights into cyanobacterial evolution and habitat adaptation.</title>
        <authorList>
            <person name="Chen M.Y."/>
            <person name="Teng W.K."/>
            <person name="Zhao L."/>
            <person name="Hu C.X."/>
            <person name="Zhou Y.K."/>
            <person name="Han B.P."/>
            <person name="Song L.R."/>
            <person name="Shu W.S."/>
        </authorList>
    </citation>
    <scope>NUCLEOTIDE SEQUENCE [LARGE SCALE GENOMIC DNA]</scope>
    <source>
        <strain evidence="6 7">FACHB-260</strain>
    </source>
</reference>
<feature type="domain" description="Glycosyl transferase family 1" evidence="4">
    <location>
        <begin position="218"/>
        <end position="357"/>
    </location>
</feature>
<dbReference type="Proteomes" id="UP000607281">
    <property type="component" value="Unassembled WGS sequence"/>
</dbReference>
<comment type="similarity">
    <text evidence="1">Belongs to the glycosyltransferase group 1 family. Glycosyltransferase 4 subfamily.</text>
</comment>
<sequence length="393" mass="43728">MKQQVIDYKNNNYLPTSPDKKRYRVVLVHPSAGVNWSGGSEIFAIELARYLNSYFDVELLSGVDCGSFSSPSGGISRTQAFKIVRHPLISGIVNKFASHPEIVIEHFSNFLPCAIHLLTKPADLIFPCNDYGGLAMASFVRAIKGTPILFTEHVGLMGGGKSLTRNLRFHPDQLVVFSEETAAFVRSLEPNQNVTIIPNGVDVEKFTPEGNHIDFGLPKPIVLCVASLKRNSHKRIELAMQAVARLPQASLLLCGDGIDRDFFQAKGNELLGEERFRIQSFPYEQMPEVYRSADVFTLPSIDEPFGLAYVEAMASGLPVVATDDQMRRQIVGDAGIVCDVTNPDIYAAAIGEILTQYWQVKPRQNALSFSWKNISLSYRDLILDTIQNYQKIK</sequence>
<dbReference type="RefSeq" id="WP_190407800.1">
    <property type="nucleotide sequence ID" value="NZ_JACJRF010000023.1"/>
</dbReference>
<evidence type="ECO:0000259" key="4">
    <source>
        <dbReference type="Pfam" id="PF00534"/>
    </source>
</evidence>